<organism evidence="1 2">
    <name type="scientific">Carnegiea gigantea</name>
    <dbReference type="NCBI Taxonomy" id="171969"/>
    <lineage>
        <taxon>Eukaryota</taxon>
        <taxon>Viridiplantae</taxon>
        <taxon>Streptophyta</taxon>
        <taxon>Embryophyta</taxon>
        <taxon>Tracheophyta</taxon>
        <taxon>Spermatophyta</taxon>
        <taxon>Magnoliopsida</taxon>
        <taxon>eudicotyledons</taxon>
        <taxon>Gunneridae</taxon>
        <taxon>Pentapetalae</taxon>
        <taxon>Caryophyllales</taxon>
        <taxon>Cactineae</taxon>
        <taxon>Cactaceae</taxon>
        <taxon>Cactoideae</taxon>
        <taxon>Echinocereeae</taxon>
        <taxon>Carnegiea</taxon>
    </lineage>
</organism>
<evidence type="ECO:0000313" key="2">
    <source>
        <dbReference type="Proteomes" id="UP001153076"/>
    </source>
</evidence>
<comment type="caution">
    <text evidence="1">The sequence shown here is derived from an EMBL/GenBank/DDBJ whole genome shotgun (WGS) entry which is preliminary data.</text>
</comment>
<dbReference type="InterPro" id="IPR050874">
    <property type="entry name" value="Diverse_PLD-related"/>
</dbReference>
<sequence length="190" mass="21084">MGGYNNSVGTRGVVRINMMDWPSLSSAISENMTINTDWVDWNKGKDFVVTWTLVESYTRALENYINISINTDDYLKHLLYTNVLGHSSSYNHCNGRVEIKYYEVPGYNSTGPALSKGTRTGNTYPAIQGDVRAHIGTSNLIWDYFYTTAGVSFGTCNIAIVSQLQQIFDADWNSPYAVPVEPLQGLASAS</sequence>
<gene>
    <name evidence="1" type="ORF">Cgig2_006700</name>
</gene>
<keyword evidence="2" id="KW-1185">Reference proteome</keyword>
<evidence type="ECO:0000313" key="1">
    <source>
        <dbReference type="EMBL" id="KAJ8430192.1"/>
    </source>
</evidence>
<protein>
    <submittedName>
        <fullName evidence="1">Uncharacterized protein</fullName>
    </submittedName>
</protein>
<reference evidence="1" key="1">
    <citation type="submission" date="2022-04" db="EMBL/GenBank/DDBJ databases">
        <title>Carnegiea gigantea Genome sequencing and assembly v2.</title>
        <authorList>
            <person name="Copetti D."/>
            <person name="Sanderson M.J."/>
            <person name="Burquez A."/>
            <person name="Wojciechowski M.F."/>
        </authorList>
    </citation>
    <scope>NUCLEOTIDE SEQUENCE</scope>
    <source>
        <strain evidence="1">SGP5-SGP5p</strain>
        <tissue evidence="1">Aerial part</tissue>
    </source>
</reference>
<dbReference type="PANTHER" id="PTHR10185:SF17">
    <property type="entry name" value="GM01519P-RELATED"/>
    <property type="match status" value="1"/>
</dbReference>
<proteinExistence type="predicted"/>
<dbReference type="OrthoDB" id="1923775at2759"/>
<name>A0A9Q1JSH4_9CARY</name>
<dbReference type="Proteomes" id="UP001153076">
    <property type="component" value="Unassembled WGS sequence"/>
</dbReference>
<dbReference type="SUPFAM" id="SSF56024">
    <property type="entry name" value="Phospholipase D/nuclease"/>
    <property type="match status" value="1"/>
</dbReference>
<dbReference type="AlphaFoldDB" id="A0A9Q1JSH4"/>
<dbReference type="EMBL" id="JAKOGI010000816">
    <property type="protein sequence ID" value="KAJ8430192.1"/>
    <property type="molecule type" value="Genomic_DNA"/>
</dbReference>
<dbReference type="PANTHER" id="PTHR10185">
    <property type="entry name" value="PHOSPHOLIPASE D - RELATED"/>
    <property type="match status" value="1"/>
</dbReference>
<accession>A0A9Q1JSH4</accession>